<dbReference type="InterPro" id="IPR036047">
    <property type="entry name" value="F-box-like_dom_sf"/>
</dbReference>
<dbReference type="Pfam" id="PF00646">
    <property type="entry name" value="F-box"/>
    <property type="match status" value="1"/>
</dbReference>
<sequence>MDPPPLIAMERMLHQLVSLGTEMDALLLDQTMERMYGFLRSCLPDSPIYADAFLSANFSSPGGGGGAAGAEEDRISALPDEILRDVISRLPAKDAARTAALSSRWRPLWRSAPLVLVDTLLVRDDGSLSLTREAESAAAVAAVSCILETHPGPFRSVDLANGTMDAHRAELARWFYLLAVKGVEELVFVNRPLPLDLPLPPAIFSLASVRRLHLAVWRFPNTADLPRGAAFPHLRELGLGCVVMEDRDLDFVLARSPVLETLVFHSSQKQVNLRIVSSSLWCVQLCMCIVQEVSVVDAPRLERLFMWETTGDRVGTRVKFGYAPNLHAVGFLVPGVHVLEVGDTVIKVGTKATPKTVVPSVKILALKVHFGVRNEARMLPSFLRCFPSVEALHIQSEKDDKPTGTLSHKFWQEACRTECVQSHIREIVFHEYRGKRSELAFLKFVLENAEALQQMTIVLANGTFSSGVVEAAKLMKDLSYVKRASESCNLVVLESSNFEGGSFWCCQAASDFSVTDPFYYCYPVY</sequence>
<name>A0ABC8Z5P5_9POAL</name>
<dbReference type="EMBL" id="OZ075128">
    <property type="protein sequence ID" value="CAL4955620.1"/>
    <property type="molecule type" value="Genomic_DNA"/>
</dbReference>
<dbReference type="SMART" id="SM00256">
    <property type="entry name" value="FBOX"/>
    <property type="match status" value="1"/>
</dbReference>
<dbReference type="InterPro" id="IPR006566">
    <property type="entry name" value="FBD"/>
</dbReference>
<accession>A0ABC8Z5P5</accession>
<dbReference type="InterPro" id="IPR055411">
    <property type="entry name" value="LRR_FXL15/At3g58940/PEG3-like"/>
</dbReference>
<keyword evidence="3" id="KW-1185">Reference proteome</keyword>
<feature type="domain" description="F-box" evidence="1">
    <location>
        <begin position="72"/>
        <end position="124"/>
    </location>
</feature>
<evidence type="ECO:0000259" key="1">
    <source>
        <dbReference type="PROSITE" id="PS50181"/>
    </source>
</evidence>
<dbReference type="Pfam" id="PF24758">
    <property type="entry name" value="LRR_At5g56370"/>
    <property type="match status" value="1"/>
</dbReference>
<dbReference type="Proteomes" id="UP001497457">
    <property type="component" value="Chromosome 18b"/>
</dbReference>
<protein>
    <recommendedName>
        <fullName evidence="1">F-box domain-containing protein</fullName>
    </recommendedName>
</protein>
<dbReference type="AlphaFoldDB" id="A0ABC8Z5P5"/>
<dbReference type="InterPro" id="IPR001810">
    <property type="entry name" value="F-box_dom"/>
</dbReference>
<organism evidence="2 3">
    <name type="scientific">Urochloa decumbens</name>
    <dbReference type="NCBI Taxonomy" id="240449"/>
    <lineage>
        <taxon>Eukaryota</taxon>
        <taxon>Viridiplantae</taxon>
        <taxon>Streptophyta</taxon>
        <taxon>Embryophyta</taxon>
        <taxon>Tracheophyta</taxon>
        <taxon>Spermatophyta</taxon>
        <taxon>Magnoliopsida</taxon>
        <taxon>Liliopsida</taxon>
        <taxon>Poales</taxon>
        <taxon>Poaceae</taxon>
        <taxon>PACMAD clade</taxon>
        <taxon>Panicoideae</taxon>
        <taxon>Panicodae</taxon>
        <taxon>Paniceae</taxon>
        <taxon>Melinidinae</taxon>
        <taxon>Urochloa</taxon>
    </lineage>
</organism>
<evidence type="ECO:0000313" key="3">
    <source>
        <dbReference type="Proteomes" id="UP001497457"/>
    </source>
</evidence>
<dbReference type="InterPro" id="IPR053781">
    <property type="entry name" value="F-box_AtFBL13-like"/>
</dbReference>
<dbReference type="PROSITE" id="PS50181">
    <property type="entry name" value="FBOX"/>
    <property type="match status" value="1"/>
</dbReference>
<dbReference type="PANTHER" id="PTHR32141:SF149">
    <property type="entry name" value="OS01G0596100 PROTEIN"/>
    <property type="match status" value="1"/>
</dbReference>
<dbReference type="Pfam" id="PF08387">
    <property type="entry name" value="FBD"/>
    <property type="match status" value="1"/>
</dbReference>
<gene>
    <name evidence="2" type="ORF">URODEC1_LOCUS41540</name>
</gene>
<reference evidence="2" key="1">
    <citation type="submission" date="2024-10" db="EMBL/GenBank/DDBJ databases">
        <authorList>
            <person name="Ryan C."/>
        </authorList>
    </citation>
    <scope>NUCLEOTIDE SEQUENCE [LARGE SCALE GENOMIC DNA]</scope>
</reference>
<dbReference type="SMART" id="SM00579">
    <property type="entry name" value="FBD"/>
    <property type="match status" value="1"/>
</dbReference>
<proteinExistence type="predicted"/>
<dbReference type="Gene3D" id="1.20.1280.50">
    <property type="match status" value="1"/>
</dbReference>
<dbReference type="InterPro" id="IPR055302">
    <property type="entry name" value="F-box_dom-containing"/>
</dbReference>
<evidence type="ECO:0000313" key="2">
    <source>
        <dbReference type="EMBL" id="CAL4955620.1"/>
    </source>
</evidence>
<dbReference type="SUPFAM" id="SSF81383">
    <property type="entry name" value="F-box domain"/>
    <property type="match status" value="1"/>
</dbReference>
<dbReference type="CDD" id="cd22160">
    <property type="entry name" value="F-box_AtFBL13-like"/>
    <property type="match status" value="1"/>
</dbReference>
<dbReference type="PANTHER" id="PTHR32141">
    <property type="match status" value="1"/>
</dbReference>